<dbReference type="RefSeq" id="WP_104509489.1">
    <property type="nucleotide sequence ID" value="NZ_JACIGC010000008.1"/>
</dbReference>
<feature type="transmembrane region" description="Helical" evidence="6">
    <location>
        <begin position="453"/>
        <end position="471"/>
    </location>
</feature>
<protein>
    <submittedName>
        <fullName evidence="7">Amino acid permease</fullName>
    </submittedName>
</protein>
<reference evidence="7 8" key="1">
    <citation type="journal article" date="2018" name="Arch. Microbiol.">
        <title>New insights into the metabolic potential of the phototrophic purple bacterium Rhodopila globiformis DSM 161(T) from its draft genome sequence and evidence for a vanadium-dependent nitrogenase.</title>
        <authorList>
            <person name="Imhoff J.F."/>
            <person name="Rahn T."/>
            <person name="Kunzel S."/>
            <person name="Neulinger S.C."/>
        </authorList>
    </citation>
    <scope>NUCLEOTIDE SEQUENCE [LARGE SCALE GENOMIC DNA]</scope>
    <source>
        <strain evidence="7 8">DSM 16996</strain>
    </source>
</reference>
<feature type="transmembrane region" description="Helical" evidence="6">
    <location>
        <begin position="167"/>
        <end position="186"/>
    </location>
</feature>
<dbReference type="GO" id="GO:0015171">
    <property type="term" value="F:amino acid transmembrane transporter activity"/>
    <property type="evidence" value="ECO:0007669"/>
    <property type="project" value="TreeGrafter"/>
</dbReference>
<proteinExistence type="predicted"/>
<dbReference type="AlphaFoldDB" id="A0A2S6MZ56"/>
<keyword evidence="3 6" id="KW-0812">Transmembrane</keyword>
<keyword evidence="2" id="KW-0813">Transport</keyword>
<comment type="subcellular location">
    <subcellularLocation>
        <location evidence="1">Membrane</location>
        <topology evidence="1">Multi-pass membrane protein</topology>
    </subcellularLocation>
</comment>
<dbReference type="OrthoDB" id="9762947at2"/>
<keyword evidence="4 6" id="KW-1133">Transmembrane helix</keyword>
<evidence type="ECO:0000256" key="6">
    <source>
        <dbReference type="SAM" id="Phobius"/>
    </source>
</evidence>
<dbReference type="GO" id="GO:0016020">
    <property type="term" value="C:membrane"/>
    <property type="evidence" value="ECO:0007669"/>
    <property type="project" value="UniProtKB-SubCell"/>
</dbReference>
<dbReference type="PANTHER" id="PTHR43243:SF4">
    <property type="entry name" value="CATIONIC AMINO ACID TRANSPORTER 4"/>
    <property type="match status" value="1"/>
</dbReference>
<evidence type="ECO:0000256" key="4">
    <source>
        <dbReference type="ARBA" id="ARBA00022989"/>
    </source>
</evidence>
<dbReference type="InterPro" id="IPR002293">
    <property type="entry name" value="AA/rel_permease1"/>
</dbReference>
<feature type="transmembrane region" description="Helical" evidence="6">
    <location>
        <begin position="239"/>
        <end position="261"/>
    </location>
</feature>
<feature type="transmembrane region" description="Helical" evidence="6">
    <location>
        <begin position="72"/>
        <end position="97"/>
    </location>
</feature>
<dbReference type="PANTHER" id="PTHR43243">
    <property type="entry name" value="INNER MEMBRANE TRANSPORTER YGJI-RELATED"/>
    <property type="match status" value="1"/>
</dbReference>
<dbReference type="Pfam" id="PF13520">
    <property type="entry name" value="AA_permease_2"/>
    <property type="match status" value="1"/>
</dbReference>
<feature type="transmembrane region" description="Helical" evidence="6">
    <location>
        <begin position="131"/>
        <end position="155"/>
    </location>
</feature>
<evidence type="ECO:0000256" key="3">
    <source>
        <dbReference type="ARBA" id="ARBA00022692"/>
    </source>
</evidence>
<evidence type="ECO:0000313" key="8">
    <source>
        <dbReference type="Proteomes" id="UP000239089"/>
    </source>
</evidence>
<accession>A0A2S6MZ56</accession>
<evidence type="ECO:0000256" key="1">
    <source>
        <dbReference type="ARBA" id="ARBA00004141"/>
    </source>
</evidence>
<feature type="transmembrane region" description="Helical" evidence="6">
    <location>
        <begin position="198"/>
        <end position="219"/>
    </location>
</feature>
<dbReference type="Gene3D" id="1.20.1740.10">
    <property type="entry name" value="Amino acid/polyamine transporter I"/>
    <property type="match status" value="1"/>
</dbReference>
<feature type="transmembrane region" description="Helical" evidence="6">
    <location>
        <begin position="43"/>
        <end position="65"/>
    </location>
</feature>
<comment type="caution">
    <text evidence="7">The sequence shown here is derived from an EMBL/GenBank/DDBJ whole genome shotgun (WGS) entry which is preliminary data.</text>
</comment>
<organism evidence="7 8">
    <name type="scientific">Rhodoblastus sphagnicola</name>
    <dbReference type="NCBI Taxonomy" id="333368"/>
    <lineage>
        <taxon>Bacteria</taxon>
        <taxon>Pseudomonadati</taxon>
        <taxon>Pseudomonadota</taxon>
        <taxon>Alphaproteobacteria</taxon>
        <taxon>Hyphomicrobiales</taxon>
        <taxon>Rhodoblastaceae</taxon>
        <taxon>Rhodoblastus</taxon>
    </lineage>
</organism>
<evidence type="ECO:0000313" key="7">
    <source>
        <dbReference type="EMBL" id="PPQ27651.1"/>
    </source>
</evidence>
<evidence type="ECO:0000256" key="5">
    <source>
        <dbReference type="ARBA" id="ARBA00023136"/>
    </source>
</evidence>
<feature type="transmembrane region" description="Helical" evidence="6">
    <location>
        <begin position="371"/>
        <end position="390"/>
    </location>
</feature>
<gene>
    <name evidence="7" type="ORF">CCR94_19450</name>
</gene>
<feature type="transmembrane region" description="Helical" evidence="6">
    <location>
        <begin position="396"/>
        <end position="416"/>
    </location>
</feature>
<dbReference type="PIRSF" id="PIRSF006060">
    <property type="entry name" value="AA_transporter"/>
    <property type="match status" value="1"/>
</dbReference>
<feature type="transmembrane region" description="Helical" evidence="6">
    <location>
        <begin position="103"/>
        <end position="124"/>
    </location>
</feature>
<dbReference type="Proteomes" id="UP000239089">
    <property type="component" value="Unassembled WGS sequence"/>
</dbReference>
<keyword evidence="8" id="KW-1185">Reference proteome</keyword>
<feature type="transmembrane region" description="Helical" evidence="6">
    <location>
        <begin position="428"/>
        <end position="447"/>
    </location>
</feature>
<evidence type="ECO:0000256" key="2">
    <source>
        <dbReference type="ARBA" id="ARBA00022448"/>
    </source>
</evidence>
<name>A0A2S6MZ56_9HYPH</name>
<dbReference type="EMBL" id="NHSJ01000121">
    <property type="protein sequence ID" value="PPQ27651.1"/>
    <property type="molecule type" value="Genomic_DNA"/>
</dbReference>
<feature type="transmembrane region" description="Helical" evidence="6">
    <location>
        <begin position="317"/>
        <end position="341"/>
    </location>
</feature>
<keyword evidence="5 6" id="KW-0472">Membrane</keyword>
<feature type="transmembrane region" description="Helical" evidence="6">
    <location>
        <begin position="273"/>
        <end position="297"/>
    </location>
</feature>
<sequence length="487" mass="50566">MAPRQVCEAALKQNFFARKTIDDARGGTNESQTFNRSLGPVSLAALGIGAIIGAGIFVLTGAAAARYAGPAVVLSFALAGFACAIVALCYAELAALIPVSGSTYSYVYIALGEIFAWVIGWDLVLEYAMGAATVAVGWSGYLVSLLASLGLHLPAQFTSPLVGGGGLFNAPAALVVLAITSLLVLGTRESARVNNVMVGFKLAVVLVVIIAGGLHVVPANWAPFLPENAGEFGHFGWSGVLRGAAVVFFAYIGFDAVSTAAQEAKDPQRTVPVGLIASLAVCTVLYIGVSAVLTGVVPFAALDRPDPISAVIDAIGLPWLAVVVKFAALAGLTTVILVLLFGQARILFAMANDGLLPGLFARINPRFRTPAASQALVGLCVAALAGLLPIDVLGEMVSIGTLAAFALVCMAVMYLRHSHPETPRPFRVPGSPALPALGVLACLGLMAGLPWETWARLFIWLGVGMAVYFAYGQRHAKRGTPVQVRSR</sequence>